<reference evidence="1 2" key="1">
    <citation type="journal article" date="2000" name="Nucleic Acids Res.">
        <title>Complete genome sequence of the alkaliphilic bacterium Bacillus halodurans and genomic sequence comparison with Bacillus subtilis.</title>
        <authorList>
            <person name="Takami H."/>
            <person name="Nakasone K."/>
            <person name="Takaki Y."/>
            <person name="Maeno G."/>
            <person name="Sasaki R."/>
            <person name="Masui N."/>
            <person name="Fuji F."/>
            <person name="Hirama C."/>
            <person name="Nakamura Y."/>
            <person name="Ogasawara N."/>
            <person name="Kuhara S."/>
            <person name="Horikoshi K."/>
        </authorList>
    </citation>
    <scope>NUCLEOTIDE SEQUENCE [LARGE SCALE GENOMIC DNA]</scope>
    <source>
        <strain evidence="2">ATCC BAA-125 / DSM 18197 / FERM 7344 / JCM 9153 / C-125</strain>
    </source>
</reference>
<accession>Q9KG02</accession>
<dbReference type="OrthoDB" id="9804765at2"/>
<proteinExistence type="predicted"/>
<protein>
    <submittedName>
        <fullName evidence="1">BH0314 protein</fullName>
    </submittedName>
</protein>
<sequence length="45" mass="5248">MAFNLVFNRINRELKISPPDVEISIFETSKYNRALGDYLGMNELQ</sequence>
<evidence type="ECO:0000313" key="2">
    <source>
        <dbReference type="Proteomes" id="UP000001258"/>
    </source>
</evidence>
<dbReference type="HOGENOM" id="CLU_3196110_0_0_9"/>
<dbReference type="AlphaFoldDB" id="Q9KG02"/>
<dbReference type="RefSeq" id="WP_010896495.1">
    <property type="nucleotide sequence ID" value="NC_002570.2"/>
</dbReference>
<keyword evidence="2" id="KW-1185">Reference proteome</keyword>
<dbReference type="Proteomes" id="UP000001258">
    <property type="component" value="Chromosome"/>
</dbReference>
<name>Q9KG02_HALH5</name>
<dbReference type="STRING" id="272558.gene:10726167"/>
<dbReference type="PIR" id="B83689">
    <property type="entry name" value="B83689"/>
</dbReference>
<organism evidence="1 2">
    <name type="scientific">Halalkalibacterium halodurans (strain ATCC BAA-125 / DSM 18197 / FERM 7344 / JCM 9153 / C-125)</name>
    <name type="common">Bacillus halodurans</name>
    <dbReference type="NCBI Taxonomy" id="272558"/>
    <lineage>
        <taxon>Bacteria</taxon>
        <taxon>Bacillati</taxon>
        <taxon>Bacillota</taxon>
        <taxon>Bacilli</taxon>
        <taxon>Bacillales</taxon>
        <taxon>Bacillaceae</taxon>
        <taxon>Halalkalibacterium (ex Joshi et al. 2022)</taxon>
    </lineage>
</organism>
<dbReference type="EMBL" id="BA000004">
    <property type="protein sequence ID" value="BAB04033.1"/>
    <property type="molecule type" value="Genomic_DNA"/>
</dbReference>
<gene>
    <name evidence="1" type="ordered locus">BH0314</name>
</gene>
<evidence type="ECO:0000313" key="1">
    <source>
        <dbReference type="EMBL" id="BAB04033.1"/>
    </source>
</evidence>
<dbReference type="KEGG" id="bha:BH0314"/>